<dbReference type="GO" id="GO:0005643">
    <property type="term" value="C:nuclear pore"/>
    <property type="evidence" value="ECO:0007669"/>
    <property type="project" value="TreeGrafter"/>
</dbReference>
<gene>
    <name evidence="9" type="ORF">TSOC_002827</name>
</gene>
<evidence type="ECO:0000256" key="1">
    <source>
        <dbReference type="ARBA" id="ARBA00004123"/>
    </source>
</evidence>
<evidence type="ECO:0000256" key="2">
    <source>
        <dbReference type="ARBA" id="ARBA00004496"/>
    </source>
</evidence>
<dbReference type="GO" id="GO:0005737">
    <property type="term" value="C:cytoplasm"/>
    <property type="evidence" value="ECO:0007669"/>
    <property type="project" value="UniProtKB-SubCell"/>
</dbReference>
<keyword evidence="10" id="KW-1185">Reference proteome</keyword>
<dbReference type="Proteomes" id="UP000236333">
    <property type="component" value="Unassembled WGS sequence"/>
</dbReference>
<keyword evidence="4" id="KW-0813">Transport</keyword>
<reference evidence="9 10" key="1">
    <citation type="journal article" date="2017" name="Mol. Biol. Evol.">
        <title>The 4-celled Tetrabaena socialis nuclear genome reveals the essential components for genetic control of cell number at the origin of multicellularity in the volvocine lineage.</title>
        <authorList>
            <person name="Featherston J."/>
            <person name="Arakaki Y."/>
            <person name="Hanschen E.R."/>
            <person name="Ferris P.J."/>
            <person name="Michod R.E."/>
            <person name="Olson B.J.S.C."/>
            <person name="Nozaki H."/>
            <person name="Durand P.M."/>
        </authorList>
    </citation>
    <scope>NUCLEOTIDE SEQUENCE [LARGE SCALE GENOMIC DNA]</scope>
    <source>
        <strain evidence="9 10">NIES-571</strain>
    </source>
</reference>
<feature type="region of interest" description="Disordered" evidence="8">
    <location>
        <begin position="29"/>
        <end position="102"/>
    </location>
</feature>
<dbReference type="GO" id="GO:0006611">
    <property type="term" value="P:protein export from nucleus"/>
    <property type="evidence" value="ECO:0007669"/>
    <property type="project" value="TreeGrafter"/>
</dbReference>
<comment type="caution">
    <text evidence="9">The sequence shown here is derived from an EMBL/GenBank/DDBJ whole genome shotgun (WGS) entry which is preliminary data.</text>
</comment>
<name>A0A2J8AD39_9CHLO</name>
<evidence type="ECO:0000256" key="4">
    <source>
        <dbReference type="ARBA" id="ARBA00022448"/>
    </source>
</evidence>
<evidence type="ECO:0000313" key="10">
    <source>
        <dbReference type="Proteomes" id="UP000236333"/>
    </source>
</evidence>
<keyword evidence="5" id="KW-0963">Cytoplasm</keyword>
<comment type="similarity">
    <text evidence="3">Belongs to the exportin family.</text>
</comment>
<feature type="compositionally biased region" description="Gly residues" evidence="8">
    <location>
        <begin position="69"/>
        <end position="78"/>
    </location>
</feature>
<keyword evidence="7" id="KW-0539">Nucleus</keyword>
<evidence type="ECO:0000256" key="8">
    <source>
        <dbReference type="SAM" id="MobiDB-lite"/>
    </source>
</evidence>
<evidence type="ECO:0000313" key="9">
    <source>
        <dbReference type="EMBL" id="PNH10428.1"/>
    </source>
</evidence>
<dbReference type="GO" id="GO:0005049">
    <property type="term" value="F:nuclear export signal receptor activity"/>
    <property type="evidence" value="ECO:0007669"/>
    <property type="project" value="InterPro"/>
</dbReference>
<keyword evidence="6" id="KW-0653">Protein transport</keyword>
<protein>
    <submittedName>
        <fullName evidence="9">Exportin-7-A</fullName>
    </submittedName>
</protein>
<evidence type="ECO:0000256" key="3">
    <source>
        <dbReference type="ARBA" id="ARBA00009466"/>
    </source>
</evidence>
<accession>A0A2J8AD39</accession>
<proteinExistence type="inferred from homology"/>
<dbReference type="PANTHER" id="PTHR12596">
    <property type="entry name" value="EXPORTIN 4,7-RELATED"/>
    <property type="match status" value="1"/>
</dbReference>
<evidence type="ECO:0000256" key="6">
    <source>
        <dbReference type="ARBA" id="ARBA00022927"/>
    </source>
</evidence>
<feature type="region of interest" description="Disordered" evidence="8">
    <location>
        <begin position="136"/>
        <end position="163"/>
    </location>
</feature>
<comment type="subcellular location">
    <subcellularLocation>
        <location evidence="2">Cytoplasm</location>
    </subcellularLocation>
    <subcellularLocation>
        <location evidence="1">Nucleus</location>
    </subcellularLocation>
</comment>
<dbReference type="EMBL" id="PGGS01000056">
    <property type="protein sequence ID" value="PNH10428.1"/>
    <property type="molecule type" value="Genomic_DNA"/>
</dbReference>
<dbReference type="OrthoDB" id="244158at2759"/>
<feature type="compositionally biased region" description="Basic and acidic residues" evidence="8">
    <location>
        <begin position="59"/>
        <end position="68"/>
    </location>
</feature>
<feature type="compositionally biased region" description="Polar residues" evidence="8">
    <location>
        <begin position="136"/>
        <end position="151"/>
    </location>
</feature>
<sequence>MDTYVSAGTRRVCALVRGIKVRFKELEGVFRQQQQEQQPPEPDGLQPPAAVEKGGIGEGSKEGSEKGSEGSGDEAGQGGDEEDVGPAGSSGRPPSIRQSRPPVPHTLEQLRAVVHGSRLQSFVAKQLRNILSEVFSSQGHRPEESSTSAQKSAGAALRVGARQGAAERSSAPFRPSCAVQAAVPAAFGAIVPPGTVAAPDRVAGRFRDLRGIASATATRRTYGFLFEWLYPQHMPTIAKCLEAWADDPRLTTPLLKFVAEFCFNKSQRLTFDSSSPNGILLFREVSKVVVTYANSIVPPGTVAAPGGVTAAVVGAGGAHGTGGGSALYDSRYKGTWVCLLALARAMSGNYVNFGVFDLYGDPALKDSLDAALRMVLAVPLSDLLAFRKLAKAYFALMEVLAAGHASVLAAQDTRTFVFLMSSMEMGLK</sequence>
<evidence type="ECO:0000256" key="7">
    <source>
        <dbReference type="ARBA" id="ARBA00023242"/>
    </source>
</evidence>
<feature type="compositionally biased region" description="Low complexity" evidence="8">
    <location>
        <begin position="32"/>
        <end position="48"/>
    </location>
</feature>
<dbReference type="InterPro" id="IPR044189">
    <property type="entry name" value="XPO4/7-like"/>
</dbReference>
<dbReference type="AlphaFoldDB" id="A0A2J8AD39"/>
<organism evidence="9 10">
    <name type="scientific">Tetrabaena socialis</name>
    <dbReference type="NCBI Taxonomy" id="47790"/>
    <lineage>
        <taxon>Eukaryota</taxon>
        <taxon>Viridiplantae</taxon>
        <taxon>Chlorophyta</taxon>
        <taxon>core chlorophytes</taxon>
        <taxon>Chlorophyceae</taxon>
        <taxon>CS clade</taxon>
        <taxon>Chlamydomonadales</taxon>
        <taxon>Tetrabaenaceae</taxon>
        <taxon>Tetrabaena</taxon>
    </lineage>
</organism>
<evidence type="ECO:0000256" key="5">
    <source>
        <dbReference type="ARBA" id="ARBA00022490"/>
    </source>
</evidence>
<dbReference type="PANTHER" id="PTHR12596:SF2">
    <property type="entry name" value="EXPORTIN-7 ISOFORM X1"/>
    <property type="match status" value="1"/>
</dbReference>